<evidence type="ECO:0000313" key="8">
    <source>
        <dbReference type="Proteomes" id="UP000614601"/>
    </source>
</evidence>
<keyword evidence="2 3" id="KW-1015">Disulfide bond</keyword>
<dbReference type="SMART" id="SM00254">
    <property type="entry name" value="ShKT"/>
    <property type="match status" value="2"/>
</dbReference>
<feature type="compositionally biased region" description="Basic and acidic residues" evidence="4">
    <location>
        <begin position="60"/>
        <end position="84"/>
    </location>
</feature>
<feature type="domain" description="ShKT" evidence="6">
    <location>
        <begin position="95"/>
        <end position="129"/>
    </location>
</feature>
<feature type="region of interest" description="Disordered" evidence="4">
    <location>
        <begin position="60"/>
        <end position="92"/>
    </location>
</feature>
<name>A0A811KEZ6_9BILA</name>
<dbReference type="Proteomes" id="UP000614601">
    <property type="component" value="Unassembled WGS sequence"/>
</dbReference>
<keyword evidence="8" id="KW-1185">Reference proteome</keyword>
<accession>A0A811KEZ6</accession>
<dbReference type="FunFam" id="1.10.10.1940:FF:000002">
    <property type="entry name" value="PHAryngeal gland Toxin-related"/>
    <property type="match status" value="1"/>
</dbReference>
<feature type="domain" description="ShKT" evidence="6">
    <location>
        <begin position="146"/>
        <end position="180"/>
    </location>
</feature>
<dbReference type="PANTHER" id="PTHR46219:SF5">
    <property type="entry name" value="SHKT DOMAIN-CONTAINING PROTEIN"/>
    <property type="match status" value="1"/>
</dbReference>
<feature type="chain" id="PRO_5036221019" description="ShKT domain-containing protein" evidence="5">
    <location>
        <begin position="17"/>
        <end position="180"/>
    </location>
</feature>
<feature type="disulfide bond" evidence="3">
    <location>
        <begin position="146"/>
        <end position="180"/>
    </location>
</feature>
<comment type="caution">
    <text evidence="3">Lacks conserved residue(s) required for the propagation of feature annotation.</text>
</comment>
<dbReference type="OrthoDB" id="5855340at2759"/>
<organism evidence="7 8">
    <name type="scientific">Bursaphelenchus okinawaensis</name>
    <dbReference type="NCBI Taxonomy" id="465554"/>
    <lineage>
        <taxon>Eukaryota</taxon>
        <taxon>Metazoa</taxon>
        <taxon>Ecdysozoa</taxon>
        <taxon>Nematoda</taxon>
        <taxon>Chromadorea</taxon>
        <taxon>Rhabditida</taxon>
        <taxon>Tylenchina</taxon>
        <taxon>Tylenchomorpha</taxon>
        <taxon>Aphelenchoidea</taxon>
        <taxon>Aphelenchoididae</taxon>
        <taxon>Bursaphelenchus</taxon>
    </lineage>
</organism>
<evidence type="ECO:0000313" key="7">
    <source>
        <dbReference type="EMBL" id="CAD5214900.1"/>
    </source>
</evidence>
<evidence type="ECO:0000256" key="1">
    <source>
        <dbReference type="ARBA" id="ARBA00022729"/>
    </source>
</evidence>
<dbReference type="PROSITE" id="PS51670">
    <property type="entry name" value="SHKT"/>
    <property type="match status" value="2"/>
</dbReference>
<evidence type="ECO:0000256" key="5">
    <source>
        <dbReference type="SAM" id="SignalP"/>
    </source>
</evidence>
<proteinExistence type="predicted"/>
<feature type="disulfide bond" evidence="3">
    <location>
        <begin position="95"/>
        <end position="129"/>
    </location>
</feature>
<reference evidence="7" key="1">
    <citation type="submission" date="2020-09" db="EMBL/GenBank/DDBJ databases">
        <authorList>
            <person name="Kikuchi T."/>
        </authorList>
    </citation>
    <scope>NUCLEOTIDE SEQUENCE</scope>
    <source>
        <strain evidence="7">SH1</strain>
    </source>
</reference>
<gene>
    <name evidence="7" type="ORF">BOKJ2_LOCUS5824</name>
</gene>
<dbReference type="PANTHER" id="PTHR46219">
    <property type="entry name" value="PROTEIN CBG11138"/>
    <property type="match status" value="1"/>
</dbReference>
<dbReference type="EMBL" id="CAJFDH010000003">
    <property type="protein sequence ID" value="CAD5214900.1"/>
    <property type="molecule type" value="Genomic_DNA"/>
</dbReference>
<dbReference type="Gene3D" id="1.10.10.1940">
    <property type="match status" value="2"/>
</dbReference>
<dbReference type="Proteomes" id="UP000783686">
    <property type="component" value="Unassembled WGS sequence"/>
</dbReference>
<sequence length="180" mass="20387">MLRYLLLTTLLYTVKCQTCPDGIPAAFECVKKGGEYKCVGDSSLGCEQINGIRYCCATDPDKKEKKEPSTKTVIKTDKTSKNETDSEETETTTDCYDKGPDCSRLNYLCDNSNYKEIMTDQCPVTCGLCSDSSEEEKKTDSKESDCEDRGNDCRKLRYLCDNSIYRDFMKNECPKTCNRC</sequence>
<protein>
    <recommendedName>
        <fullName evidence="6">ShKT domain-containing protein</fullName>
    </recommendedName>
</protein>
<evidence type="ECO:0000256" key="2">
    <source>
        <dbReference type="ARBA" id="ARBA00023157"/>
    </source>
</evidence>
<dbReference type="InterPro" id="IPR003582">
    <property type="entry name" value="ShKT_dom"/>
</dbReference>
<evidence type="ECO:0000259" key="6">
    <source>
        <dbReference type="PROSITE" id="PS51670"/>
    </source>
</evidence>
<dbReference type="EMBL" id="CAJFCW020000003">
    <property type="protein sequence ID" value="CAG9103383.1"/>
    <property type="molecule type" value="Genomic_DNA"/>
</dbReference>
<keyword evidence="1 5" id="KW-0732">Signal</keyword>
<comment type="caution">
    <text evidence="7">The sequence shown here is derived from an EMBL/GenBank/DDBJ whole genome shotgun (WGS) entry which is preliminary data.</text>
</comment>
<feature type="signal peptide" evidence="5">
    <location>
        <begin position="1"/>
        <end position="16"/>
    </location>
</feature>
<evidence type="ECO:0000256" key="4">
    <source>
        <dbReference type="SAM" id="MobiDB-lite"/>
    </source>
</evidence>
<dbReference type="AlphaFoldDB" id="A0A811KEZ6"/>
<evidence type="ECO:0000256" key="3">
    <source>
        <dbReference type="PROSITE-ProRule" id="PRU01005"/>
    </source>
</evidence>
<dbReference type="Pfam" id="PF01549">
    <property type="entry name" value="ShK"/>
    <property type="match status" value="2"/>
</dbReference>